<dbReference type="Proteomes" id="UP000218965">
    <property type="component" value="Chromosome"/>
</dbReference>
<evidence type="ECO:0000256" key="1">
    <source>
        <dbReference type="SAM" id="Phobius"/>
    </source>
</evidence>
<reference evidence="3" key="1">
    <citation type="submission" date="2015-12" db="EMBL/GenBank/DDBJ databases">
        <authorList>
            <person name="Shamseldin A."/>
            <person name="Moawad H."/>
            <person name="Abd El-Rahim W.M."/>
            <person name="Sadowsky M.J."/>
        </authorList>
    </citation>
    <scope>NUCLEOTIDE SEQUENCE [LARGE SCALE GENOMIC DNA]</scope>
    <source>
        <strain evidence="3">JAM AC0309</strain>
    </source>
</reference>
<dbReference type="AlphaFoldDB" id="A0A0U5CFG9"/>
<keyword evidence="1" id="KW-1133">Transmembrane helix</keyword>
<organism evidence="2 3">
    <name type="scientific">Microcella alkaliphila</name>
    <dbReference type="NCBI Taxonomy" id="279828"/>
    <lineage>
        <taxon>Bacteria</taxon>
        <taxon>Bacillati</taxon>
        <taxon>Actinomycetota</taxon>
        <taxon>Actinomycetes</taxon>
        <taxon>Micrococcales</taxon>
        <taxon>Microbacteriaceae</taxon>
        <taxon>Microcella</taxon>
    </lineage>
</organism>
<evidence type="ECO:0000313" key="3">
    <source>
        <dbReference type="Proteomes" id="UP000218965"/>
    </source>
</evidence>
<name>A0A0U5CFG9_9MICO</name>
<dbReference type="OrthoDB" id="3217020at2"/>
<keyword evidence="1" id="KW-0812">Transmembrane</keyword>
<keyword evidence="1" id="KW-0472">Membrane</keyword>
<accession>A0A0U5CFG9</accession>
<dbReference type="EMBL" id="AP017315">
    <property type="protein sequence ID" value="BAU32194.1"/>
    <property type="molecule type" value="Genomic_DNA"/>
</dbReference>
<feature type="transmembrane region" description="Helical" evidence="1">
    <location>
        <begin position="35"/>
        <end position="54"/>
    </location>
</feature>
<dbReference type="RefSeq" id="WP_096421308.1">
    <property type="nucleotide sequence ID" value="NZ_AP017315.1"/>
</dbReference>
<protein>
    <submittedName>
        <fullName evidence="2">Membrane protein</fullName>
    </submittedName>
</protein>
<gene>
    <name evidence="2" type="ORF">MalAC0309_1337</name>
</gene>
<dbReference type="KEGG" id="malk:MalAC0309_1337"/>
<feature type="transmembrane region" description="Helical" evidence="1">
    <location>
        <begin position="12"/>
        <end position="29"/>
    </location>
</feature>
<sequence>MEQFRERLWPALWWYPIIALIVPATLLVFEPISLIAGVVTATALVTGSLVLLIGSAPTIRVADGTLQAGKARIPVALIGDMRAAAGEDARAERGPLLDARAWLLLRGDVGPVVRLDITDPEDPTPYWVVSTRRPEELIAAISVARESAEASEGH</sequence>
<dbReference type="Pfam" id="PF11292">
    <property type="entry name" value="DUF3093"/>
    <property type="match status" value="1"/>
</dbReference>
<dbReference type="InterPro" id="IPR021443">
    <property type="entry name" value="DUF3093"/>
</dbReference>
<evidence type="ECO:0000313" key="2">
    <source>
        <dbReference type="EMBL" id="BAU32194.1"/>
    </source>
</evidence>
<reference evidence="2 3" key="2">
    <citation type="submission" date="2016-01" db="EMBL/GenBank/DDBJ databases">
        <title>Microcella alkaliphila JAM AC0309 whole genome shotgun sequence.</title>
        <authorList>
            <person name="Kurata A."/>
            <person name="Hirose Y."/>
            <person name="Kishimoto N."/>
            <person name="Kobayashi T."/>
        </authorList>
    </citation>
    <scope>NUCLEOTIDE SEQUENCE [LARGE SCALE GENOMIC DNA]</scope>
    <source>
        <strain evidence="2 3">JAM AC0309</strain>
    </source>
</reference>
<proteinExistence type="predicted"/>